<name>A0AA36HPU4_9DINO</name>
<comment type="caution">
    <text evidence="1">The sequence shown here is derived from an EMBL/GenBank/DDBJ whole genome shotgun (WGS) entry which is preliminary data.</text>
</comment>
<sequence>MNRLAICLPLFAFGSDCPATGQSLLQHGRKQSADFPPAAGKGGSLRASQLEGHEVCNDDSYRSSALEARFLQQPVKQTETKEVLCQTLGADAENWIQMNLGQTTLEDEKIFSKMCRTGRTPQLIEPLAGILRDPRVFCEEQNSDSFFPQNLFSIDWLVLADSGTHSNTAKRFFFDAGGSHFRDATMFFAQKYEERGLPMDHIYVWEAEKQDLESYWEGTPPEVRQKWESRVTFYNGVPVTNETTSANNPVSRIHDLCGKDDFCAFKLDIDHPELESSLAEQLLSNPGHLKEFFFEQHVHGLMQDIWEKGGDVTVEGTVQTTYELFQALRQKGVRAHSWI</sequence>
<accession>A0AA36HPU4</accession>
<dbReference type="Proteomes" id="UP001178507">
    <property type="component" value="Unassembled WGS sequence"/>
</dbReference>
<protein>
    <submittedName>
        <fullName evidence="1">Uncharacterized protein</fullName>
    </submittedName>
</protein>
<evidence type="ECO:0000313" key="2">
    <source>
        <dbReference type="Proteomes" id="UP001178507"/>
    </source>
</evidence>
<keyword evidence="2" id="KW-1185">Reference proteome</keyword>
<evidence type="ECO:0000313" key="1">
    <source>
        <dbReference type="EMBL" id="CAJ1372324.1"/>
    </source>
</evidence>
<organism evidence="1 2">
    <name type="scientific">Effrenium voratum</name>
    <dbReference type="NCBI Taxonomy" id="2562239"/>
    <lineage>
        <taxon>Eukaryota</taxon>
        <taxon>Sar</taxon>
        <taxon>Alveolata</taxon>
        <taxon>Dinophyceae</taxon>
        <taxon>Suessiales</taxon>
        <taxon>Symbiodiniaceae</taxon>
        <taxon>Effrenium</taxon>
    </lineage>
</organism>
<dbReference type="AlphaFoldDB" id="A0AA36HPU4"/>
<gene>
    <name evidence="1" type="ORF">EVOR1521_LOCUS2429</name>
</gene>
<proteinExistence type="predicted"/>
<reference evidence="1" key="1">
    <citation type="submission" date="2023-08" db="EMBL/GenBank/DDBJ databases">
        <authorList>
            <person name="Chen Y."/>
            <person name="Shah S."/>
            <person name="Dougan E. K."/>
            <person name="Thang M."/>
            <person name="Chan C."/>
        </authorList>
    </citation>
    <scope>NUCLEOTIDE SEQUENCE</scope>
</reference>
<dbReference type="EMBL" id="CAUJNA010000127">
    <property type="protein sequence ID" value="CAJ1372324.1"/>
    <property type="molecule type" value="Genomic_DNA"/>
</dbReference>